<accession>A0A5B7E1L4</accession>
<dbReference type="Proteomes" id="UP000324222">
    <property type="component" value="Unassembled WGS sequence"/>
</dbReference>
<proteinExistence type="predicted"/>
<dbReference type="EMBL" id="VSRR010001825">
    <property type="protein sequence ID" value="MPC27912.1"/>
    <property type="molecule type" value="Genomic_DNA"/>
</dbReference>
<organism evidence="1 2">
    <name type="scientific">Portunus trituberculatus</name>
    <name type="common">Swimming crab</name>
    <name type="synonym">Neptunus trituberculatus</name>
    <dbReference type="NCBI Taxonomy" id="210409"/>
    <lineage>
        <taxon>Eukaryota</taxon>
        <taxon>Metazoa</taxon>
        <taxon>Ecdysozoa</taxon>
        <taxon>Arthropoda</taxon>
        <taxon>Crustacea</taxon>
        <taxon>Multicrustacea</taxon>
        <taxon>Malacostraca</taxon>
        <taxon>Eumalacostraca</taxon>
        <taxon>Eucarida</taxon>
        <taxon>Decapoda</taxon>
        <taxon>Pleocyemata</taxon>
        <taxon>Brachyura</taxon>
        <taxon>Eubrachyura</taxon>
        <taxon>Portunoidea</taxon>
        <taxon>Portunidae</taxon>
        <taxon>Portuninae</taxon>
        <taxon>Portunus</taxon>
    </lineage>
</organism>
<comment type="caution">
    <text evidence="1">The sequence shown here is derived from an EMBL/GenBank/DDBJ whole genome shotgun (WGS) entry which is preliminary data.</text>
</comment>
<reference evidence="1 2" key="1">
    <citation type="submission" date="2019-05" db="EMBL/GenBank/DDBJ databases">
        <title>Another draft genome of Portunus trituberculatus and its Hox gene families provides insights of decapod evolution.</title>
        <authorList>
            <person name="Jeong J.-H."/>
            <person name="Song I."/>
            <person name="Kim S."/>
            <person name="Choi T."/>
            <person name="Kim D."/>
            <person name="Ryu S."/>
            <person name="Kim W."/>
        </authorList>
    </citation>
    <scope>NUCLEOTIDE SEQUENCE [LARGE SCALE GENOMIC DNA]</scope>
    <source>
        <tissue evidence="1">Muscle</tissue>
    </source>
</reference>
<keyword evidence="2" id="KW-1185">Reference proteome</keyword>
<evidence type="ECO:0000313" key="1">
    <source>
        <dbReference type="EMBL" id="MPC27912.1"/>
    </source>
</evidence>
<dbReference type="AlphaFoldDB" id="A0A5B7E1L4"/>
<gene>
    <name evidence="1" type="ORF">E2C01_021101</name>
</gene>
<name>A0A5B7E1L4_PORTR</name>
<evidence type="ECO:0000313" key="2">
    <source>
        <dbReference type="Proteomes" id="UP000324222"/>
    </source>
</evidence>
<protein>
    <submittedName>
        <fullName evidence="1">Uncharacterized protein</fullName>
    </submittedName>
</protein>
<sequence length="66" mass="7205">MRTAILEQCVSRLPDVVRRSREEMLKRLRARALNRGTNGQRGDPSGGLFEASGVTVIEVVVVVVVG</sequence>